<gene>
    <name evidence="1" type="ORF">CBR_g56777</name>
</gene>
<proteinExistence type="predicted"/>
<reference evidence="1 2" key="1">
    <citation type="journal article" date="2018" name="Cell">
        <title>The Chara Genome: Secondary Complexity and Implications for Plant Terrestrialization.</title>
        <authorList>
            <person name="Nishiyama T."/>
            <person name="Sakayama H."/>
            <person name="Vries J.D."/>
            <person name="Buschmann H."/>
            <person name="Saint-Marcoux D."/>
            <person name="Ullrich K.K."/>
            <person name="Haas F.B."/>
            <person name="Vanderstraeten L."/>
            <person name="Becker D."/>
            <person name="Lang D."/>
            <person name="Vosolsobe S."/>
            <person name="Rombauts S."/>
            <person name="Wilhelmsson P.K.I."/>
            <person name="Janitza P."/>
            <person name="Kern R."/>
            <person name="Heyl A."/>
            <person name="Rumpler F."/>
            <person name="Villalobos L.I.A.C."/>
            <person name="Clay J.M."/>
            <person name="Skokan R."/>
            <person name="Toyoda A."/>
            <person name="Suzuki Y."/>
            <person name="Kagoshima H."/>
            <person name="Schijlen E."/>
            <person name="Tajeshwar N."/>
            <person name="Catarino B."/>
            <person name="Hetherington A.J."/>
            <person name="Saltykova A."/>
            <person name="Bonnot C."/>
            <person name="Breuninger H."/>
            <person name="Symeonidi A."/>
            <person name="Radhakrishnan G.V."/>
            <person name="Van Nieuwerburgh F."/>
            <person name="Deforce D."/>
            <person name="Chang C."/>
            <person name="Karol K.G."/>
            <person name="Hedrich R."/>
            <person name="Ulvskov P."/>
            <person name="Glockner G."/>
            <person name="Delwiche C.F."/>
            <person name="Petrasek J."/>
            <person name="Van de Peer Y."/>
            <person name="Friml J."/>
            <person name="Beilby M."/>
            <person name="Dolan L."/>
            <person name="Kohara Y."/>
            <person name="Sugano S."/>
            <person name="Fujiyama A."/>
            <person name="Delaux P.-M."/>
            <person name="Quint M."/>
            <person name="TheiBen G."/>
            <person name="Hagemann M."/>
            <person name="Harholt J."/>
            <person name="Dunand C."/>
            <person name="Zachgo S."/>
            <person name="Langdale J."/>
            <person name="Maumus F."/>
            <person name="Straeten D.V.D."/>
            <person name="Gould S.B."/>
            <person name="Rensing S.A."/>
        </authorList>
    </citation>
    <scope>NUCLEOTIDE SEQUENCE [LARGE SCALE GENOMIC DNA]</scope>
    <source>
        <strain evidence="1 2">S276</strain>
    </source>
</reference>
<dbReference type="Gramene" id="GBG92694">
    <property type="protein sequence ID" value="GBG92694"/>
    <property type="gene ID" value="CBR_g56777"/>
</dbReference>
<accession>A0A388MDQ6</accession>
<comment type="caution">
    <text evidence="1">The sequence shown here is derived from an EMBL/GenBank/DDBJ whole genome shotgun (WGS) entry which is preliminary data.</text>
</comment>
<protein>
    <submittedName>
        <fullName evidence="1">Uncharacterized protein</fullName>
    </submittedName>
</protein>
<keyword evidence="2" id="KW-1185">Reference proteome</keyword>
<organism evidence="1 2">
    <name type="scientific">Chara braunii</name>
    <name type="common">Braun's stonewort</name>
    <dbReference type="NCBI Taxonomy" id="69332"/>
    <lineage>
        <taxon>Eukaryota</taxon>
        <taxon>Viridiplantae</taxon>
        <taxon>Streptophyta</taxon>
        <taxon>Charophyceae</taxon>
        <taxon>Charales</taxon>
        <taxon>Characeae</taxon>
        <taxon>Chara</taxon>
    </lineage>
</organism>
<dbReference type="Proteomes" id="UP000265515">
    <property type="component" value="Unassembled WGS sequence"/>
</dbReference>
<dbReference type="EMBL" id="BFEA01001117">
    <property type="protein sequence ID" value="GBG92694.1"/>
    <property type="molecule type" value="Genomic_DNA"/>
</dbReference>
<sequence>MIFVPTEAQADPTLAEAERSNLANLLLGMMRGIMWNNTLLQSHQRTDATQRQTYKNDMTTLTTAIRTEAMQQQQQHQLLNSTIIRVNSIEASASAAPGCTTDVTKQLNERIDHVVTIIGDISTFNGPDSISSTVAAIKTDITKIQTRPEAATKTFKMPNFDISKFDDYNKSDALSCWQRFLTEASCRMVPADDMLKAVYLQLI</sequence>
<evidence type="ECO:0000313" key="1">
    <source>
        <dbReference type="EMBL" id="GBG92694.1"/>
    </source>
</evidence>
<dbReference type="AlphaFoldDB" id="A0A388MDQ6"/>
<name>A0A388MDQ6_CHABU</name>
<evidence type="ECO:0000313" key="2">
    <source>
        <dbReference type="Proteomes" id="UP000265515"/>
    </source>
</evidence>